<dbReference type="RefSeq" id="XP_018065753.1">
    <property type="nucleotide sequence ID" value="XM_018220483.1"/>
</dbReference>
<keyword evidence="2" id="KW-0472">Membrane</keyword>
<dbReference type="AlphaFoldDB" id="A0A194WTV7"/>
<protein>
    <submittedName>
        <fullName evidence="3">Uncharacterized protein</fullName>
    </submittedName>
</protein>
<dbReference type="Proteomes" id="UP000070700">
    <property type="component" value="Unassembled WGS sequence"/>
</dbReference>
<keyword evidence="4" id="KW-1185">Reference proteome</keyword>
<dbReference type="EMBL" id="KQ947427">
    <property type="protein sequence ID" value="KUJ11398.1"/>
    <property type="molecule type" value="Genomic_DNA"/>
</dbReference>
<keyword evidence="2" id="KW-1133">Transmembrane helix</keyword>
<dbReference type="GeneID" id="28830209"/>
<feature type="transmembrane region" description="Helical" evidence="2">
    <location>
        <begin position="214"/>
        <end position="234"/>
    </location>
</feature>
<gene>
    <name evidence="3" type="ORF">LY89DRAFT_739587</name>
</gene>
<dbReference type="InParanoid" id="A0A194WTV7"/>
<evidence type="ECO:0000256" key="2">
    <source>
        <dbReference type="SAM" id="Phobius"/>
    </source>
</evidence>
<keyword evidence="2" id="KW-0812">Transmembrane</keyword>
<evidence type="ECO:0000313" key="4">
    <source>
        <dbReference type="Proteomes" id="UP000070700"/>
    </source>
</evidence>
<organism evidence="3 4">
    <name type="scientific">Mollisia scopiformis</name>
    <name type="common">Conifer needle endophyte fungus</name>
    <name type="synonym">Phialocephala scopiformis</name>
    <dbReference type="NCBI Taxonomy" id="149040"/>
    <lineage>
        <taxon>Eukaryota</taxon>
        <taxon>Fungi</taxon>
        <taxon>Dikarya</taxon>
        <taxon>Ascomycota</taxon>
        <taxon>Pezizomycotina</taxon>
        <taxon>Leotiomycetes</taxon>
        <taxon>Helotiales</taxon>
        <taxon>Mollisiaceae</taxon>
        <taxon>Mollisia</taxon>
    </lineage>
</organism>
<reference evidence="3 4" key="1">
    <citation type="submission" date="2015-10" db="EMBL/GenBank/DDBJ databases">
        <title>Full genome of DAOMC 229536 Phialocephala scopiformis, a fungal endophyte of spruce producing the potent anti-insectan compound rugulosin.</title>
        <authorList>
            <consortium name="DOE Joint Genome Institute"/>
            <person name="Walker A.K."/>
            <person name="Frasz S.L."/>
            <person name="Seifert K.A."/>
            <person name="Miller J.D."/>
            <person name="Mondo S.J."/>
            <person name="Labutti K."/>
            <person name="Lipzen A."/>
            <person name="Dockter R."/>
            <person name="Kennedy M."/>
            <person name="Grigoriev I.V."/>
            <person name="Spatafora J.W."/>
        </authorList>
    </citation>
    <scope>NUCLEOTIDE SEQUENCE [LARGE SCALE GENOMIC DNA]</scope>
    <source>
        <strain evidence="3 4">CBS 120377</strain>
    </source>
</reference>
<evidence type="ECO:0000313" key="3">
    <source>
        <dbReference type="EMBL" id="KUJ11398.1"/>
    </source>
</evidence>
<evidence type="ECO:0000256" key="1">
    <source>
        <dbReference type="SAM" id="MobiDB-lite"/>
    </source>
</evidence>
<name>A0A194WTV7_MOLSC</name>
<accession>A0A194WTV7</accession>
<dbReference type="KEGG" id="psco:LY89DRAFT_739587"/>
<feature type="region of interest" description="Disordered" evidence="1">
    <location>
        <begin position="56"/>
        <end position="78"/>
    </location>
</feature>
<proteinExistence type="predicted"/>
<sequence length="245" mass="25862">MGRDPVKQSVVAGDALISTDGSSSFTASLRPLDLPPPTTPCVAINRMSAIRQVEPAAGLSPASRRHGSIASSSSTRPALHHQLQNRVDMSIGDIHVALQIVRTQEGRLAEGMSSSSAISVPACGFVLKFGNVPTSLKSSMTEKPQFEVSTIITCPEHVMNIGEVSPKRLILPFTCNLEANSCKSLLIPWQVASKNPLPSASHQTTYDMDGTTPIVLGALVLVIFLIGVASLINIGRKKEGAAAMV</sequence>